<dbReference type="RefSeq" id="WP_092474675.1">
    <property type="nucleotide sequence ID" value="NZ_FOHN01000001.1"/>
</dbReference>
<dbReference type="SUPFAM" id="SSF48179">
    <property type="entry name" value="6-phosphogluconate dehydrogenase C-terminal domain-like"/>
    <property type="match status" value="1"/>
</dbReference>
<keyword evidence="5" id="KW-0827">Tyrosine biosynthesis</keyword>
<dbReference type="InterPro" id="IPR046826">
    <property type="entry name" value="PDH_N"/>
</dbReference>
<name>A0A1H9Y074_9FIRM</name>
<dbReference type="SUPFAM" id="SSF51735">
    <property type="entry name" value="NAD(P)-binding Rossmann-fold domains"/>
    <property type="match status" value="1"/>
</dbReference>
<dbReference type="EC" id="1.3.1.12" evidence="3"/>
<evidence type="ECO:0000256" key="3">
    <source>
        <dbReference type="ARBA" id="ARBA00012068"/>
    </source>
</evidence>
<keyword evidence="7" id="KW-0560">Oxidoreductase</keyword>
<dbReference type="OrthoDB" id="9802008at2"/>
<accession>A0A1H9Y074</accession>
<sequence length="368" mass="40635">MEDITVGFIGFGLIGGSIAKAIKEKHPGFTLIAYDHHTDSVNVNLSLALQDGTLSKITHSLEEDFSLCDLILLCGPVLHNINYLSRLKSIIKPASIITDVGSVKGAMHDAVKKLGLTRHFIGGHPMAGSEKTGYENASAHLLENAYYILTPTEDTTEEQLSFLKELVTCTTAIPVIMDSQKHDDMTAAISHVPHVISASLVNMVQSKDLDGTMKSLAAGGFKDITRISSSSPEMWLSICLSNRDSILKFIHTFQDLLKEFELALTANEQDAVIDFFRQAKEYRDSVPTRSNGVISRVYEVYMDLLDETGAIATVATILASNAISIKNIGIIHNREFEEGVLRIELYEEAAMNQAIALLRQYHYTIYER</sequence>
<dbReference type="InterPro" id="IPR046825">
    <property type="entry name" value="PDH_C"/>
</dbReference>
<keyword evidence="6" id="KW-0028">Amino-acid biosynthesis</keyword>
<dbReference type="GO" id="GO:0008977">
    <property type="term" value="F:prephenate dehydrogenase (NAD+) activity"/>
    <property type="evidence" value="ECO:0007669"/>
    <property type="project" value="UniProtKB-EC"/>
</dbReference>
<dbReference type="SUPFAM" id="SSF55021">
    <property type="entry name" value="ACT-like"/>
    <property type="match status" value="1"/>
</dbReference>
<gene>
    <name evidence="12" type="ORF">SAMN04487772_10121</name>
</gene>
<proteinExistence type="inferred from homology"/>
<comment type="pathway">
    <text evidence="1">Amino-acid biosynthesis; L-tyrosine biosynthesis; (4-hydroxyphenyl)pyruvate from prephenate (NAD(+) route): step 1/1.</text>
</comment>
<dbReference type="PROSITE" id="PS51176">
    <property type="entry name" value="PDH_ADH"/>
    <property type="match status" value="1"/>
</dbReference>
<dbReference type="Proteomes" id="UP000199800">
    <property type="component" value="Unassembled WGS sequence"/>
</dbReference>
<organism evidence="12 13">
    <name type="scientific">[Clostridium] polysaccharolyticum</name>
    <dbReference type="NCBI Taxonomy" id="29364"/>
    <lineage>
        <taxon>Bacteria</taxon>
        <taxon>Bacillati</taxon>
        <taxon>Bacillota</taxon>
        <taxon>Clostridia</taxon>
        <taxon>Lachnospirales</taxon>
        <taxon>Lachnospiraceae</taxon>
    </lineage>
</organism>
<comment type="catalytic activity">
    <reaction evidence="10">
        <text>prephenate + NAD(+) = 3-(4-hydroxyphenyl)pyruvate + CO2 + NADH</text>
        <dbReference type="Rhea" id="RHEA:13869"/>
        <dbReference type="ChEBI" id="CHEBI:16526"/>
        <dbReference type="ChEBI" id="CHEBI:29934"/>
        <dbReference type="ChEBI" id="CHEBI:36242"/>
        <dbReference type="ChEBI" id="CHEBI:57540"/>
        <dbReference type="ChEBI" id="CHEBI:57945"/>
        <dbReference type="EC" id="1.3.1.12"/>
    </reaction>
</comment>
<dbReference type="InterPro" id="IPR045865">
    <property type="entry name" value="ACT-like_dom_sf"/>
</dbReference>
<dbReference type="STRING" id="29364.SAMN04487772_10121"/>
<evidence type="ECO:0000259" key="11">
    <source>
        <dbReference type="PROSITE" id="PS51176"/>
    </source>
</evidence>
<dbReference type="GO" id="GO:0070403">
    <property type="term" value="F:NAD+ binding"/>
    <property type="evidence" value="ECO:0007669"/>
    <property type="project" value="InterPro"/>
</dbReference>
<dbReference type="Pfam" id="PF02153">
    <property type="entry name" value="PDH_N"/>
    <property type="match status" value="1"/>
</dbReference>
<dbReference type="Gene3D" id="1.10.3660.10">
    <property type="entry name" value="6-phosphogluconate dehydrogenase C-terminal like domain"/>
    <property type="match status" value="1"/>
</dbReference>
<dbReference type="InterPro" id="IPR050812">
    <property type="entry name" value="Preph/Arog_dehydrog"/>
</dbReference>
<dbReference type="EMBL" id="FOHN01000001">
    <property type="protein sequence ID" value="SES62017.1"/>
    <property type="molecule type" value="Genomic_DNA"/>
</dbReference>
<keyword evidence="13" id="KW-1185">Reference proteome</keyword>
<dbReference type="InterPro" id="IPR008927">
    <property type="entry name" value="6-PGluconate_DH-like_C_sf"/>
</dbReference>
<dbReference type="FunFam" id="1.10.3660.10:FF:000003">
    <property type="entry name" value="Prephenate dehydrogenase"/>
    <property type="match status" value="1"/>
</dbReference>
<dbReference type="Pfam" id="PF20463">
    <property type="entry name" value="PDH_C"/>
    <property type="match status" value="1"/>
</dbReference>
<dbReference type="GO" id="GO:0004665">
    <property type="term" value="F:prephenate dehydrogenase (NADP+) activity"/>
    <property type="evidence" value="ECO:0007669"/>
    <property type="project" value="InterPro"/>
</dbReference>
<evidence type="ECO:0000256" key="8">
    <source>
        <dbReference type="ARBA" id="ARBA00023027"/>
    </source>
</evidence>
<evidence type="ECO:0000256" key="9">
    <source>
        <dbReference type="ARBA" id="ARBA00023141"/>
    </source>
</evidence>
<dbReference type="InterPro" id="IPR036291">
    <property type="entry name" value="NAD(P)-bd_dom_sf"/>
</dbReference>
<evidence type="ECO:0000256" key="6">
    <source>
        <dbReference type="ARBA" id="ARBA00022605"/>
    </source>
</evidence>
<evidence type="ECO:0000256" key="2">
    <source>
        <dbReference type="ARBA" id="ARBA00007964"/>
    </source>
</evidence>
<feature type="domain" description="Prephenate/arogenate dehydrogenase" evidence="11">
    <location>
        <begin position="4"/>
        <end position="294"/>
    </location>
</feature>
<keyword evidence="8" id="KW-0520">NAD</keyword>
<keyword evidence="9" id="KW-0057">Aromatic amino acid biosynthesis</keyword>
<dbReference type="GO" id="GO:0006571">
    <property type="term" value="P:tyrosine biosynthetic process"/>
    <property type="evidence" value="ECO:0007669"/>
    <property type="project" value="UniProtKB-KW"/>
</dbReference>
<protein>
    <recommendedName>
        <fullName evidence="4">Prephenate dehydrogenase</fullName>
        <ecNumber evidence="3">1.3.1.12</ecNumber>
    </recommendedName>
</protein>
<reference evidence="12 13" key="1">
    <citation type="submission" date="2016-10" db="EMBL/GenBank/DDBJ databases">
        <authorList>
            <person name="de Groot N.N."/>
        </authorList>
    </citation>
    <scope>NUCLEOTIDE SEQUENCE [LARGE SCALE GENOMIC DNA]</scope>
    <source>
        <strain evidence="12 13">DSM 1801</strain>
    </source>
</reference>
<dbReference type="InterPro" id="IPR003099">
    <property type="entry name" value="Prephen_DH"/>
</dbReference>
<evidence type="ECO:0000256" key="1">
    <source>
        <dbReference type="ARBA" id="ARBA00005067"/>
    </source>
</evidence>
<evidence type="ECO:0000256" key="10">
    <source>
        <dbReference type="ARBA" id="ARBA00049260"/>
    </source>
</evidence>
<evidence type="ECO:0000256" key="4">
    <source>
        <dbReference type="ARBA" id="ARBA00016891"/>
    </source>
</evidence>
<dbReference type="PANTHER" id="PTHR21363:SF0">
    <property type="entry name" value="PREPHENATE DEHYDROGENASE [NADP(+)]"/>
    <property type="match status" value="1"/>
</dbReference>
<dbReference type="FunFam" id="3.40.50.720:FF:000208">
    <property type="entry name" value="Prephenate dehydrogenase"/>
    <property type="match status" value="1"/>
</dbReference>
<evidence type="ECO:0000313" key="13">
    <source>
        <dbReference type="Proteomes" id="UP000199800"/>
    </source>
</evidence>
<dbReference type="Gene3D" id="3.40.50.720">
    <property type="entry name" value="NAD(P)-binding Rossmann-like Domain"/>
    <property type="match status" value="1"/>
</dbReference>
<comment type="similarity">
    <text evidence="2">Belongs to the prephenate/arogenate dehydrogenase family.</text>
</comment>
<evidence type="ECO:0000256" key="5">
    <source>
        <dbReference type="ARBA" id="ARBA00022498"/>
    </source>
</evidence>
<dbReference type="PANTHER" id="PTHR21363">
    <property type="entry name" value="PREPHENATE DEHYDROGENASE"/>
    <property type="match status" value="1"/>
</dbReference>
<evidence type="ECO:0000313" key="12">
    <source>
        <dbReference type="EMBL" id="SES62017.1"/>
    </source>
</evidence>
<evidence type="ECO:0000256" key="7">
    <source>
        <dbReference type="ARBA" id="ARBA00023002"/>
    </source>
</evidence>
<dbReference type="AlphaFoldDB" id="A0A1H9Y074"/>